<evidence type="ECO:0000259" key="1">
    <source>
        <dbReference type="PROSITE" id="PS50995"/>
    </source>
</evidence>
<evidence type="ECO:0000313" key="3">
    <source>
        <dbReference type="Proteomes" id="UP000633136"/>
    </source>
</evidence>
<sequence>MASAQAEETVSGTAISELLTFNARLAARVNELLAPTDLTLDRWRALWLVAAQRAATMSTLAGSLCIPTTTTTRIVDHLVSLGAVYRSVDPTNRRVTQLQIGERGTELLQDAAERLSELDGALRQHLGSAASEPLPDPRSL</sequence>
<name>A0A917EPY9_9MICC</name>
<dbReference type="SMART" id="SM00347">
    <property type="entry name" value="HTH_MARR"/>
    <property type="match status" value="1"/>
</dbReference>
<dbReference type="Gene3D" id="1.10.10.10">
    <property type="entry name" value="Winged helix-like DNA-binding domain superfamily/Winged helix DNA-binding domain"/>
    <property type="match status" value="1"/>
</dbReference>
<dbReference type="PANTHER" id="PTHR33164:SF43">
    <property type="entry name" value="HTH-TYPE TRANSCRIPTIONAL REPRESSOR YETL"/>
    <property type="match status" value="1"/>
</dbReference>
<comment type="caution">
    <text evidence="2">The sequence shown here is derived from an EMBL/GenBank/DDBJ whole genome shotgun (WGS) entry which is preliminary data.</text>
</comment>
<dbReference type="EMBL" id="BMIS01000007">
    <property type="protein sequence ID" value="GGE70838.1"/>
    <property type="molecule type" value="Genomic_DNA"/>
</dbReference>
<dbReference type="AlphaFoldDB" id="A0A917EPY9"/>
<organism evidence="2 3">
    <name type="scientific">Nesterenkonia cremea</name>
    <dbReference type="NCBI Taxonomy" id="1882340"/>
    <lineage>
        <taxon>Bacteria</taxon>
        <taxon>Bacillati</taxon>
        <taxon>Actinomycetota</taxon>
        <taxon>Actinomycetes</taxon>
        <taxon>Micrococcales</taxon>
        <taxon>Micrococcaceae</taxon>
        <taxon>Nesterenkonia</taxon>
    </lineage>
</organism>
<dbReference type="PROSITE" id="PS50995">
    <property type="entry name" value="HTH_MARR_2"/>
    <property type="match status" value="1"/>
</dbReference>
<dbReference type="RefSeq" id="WP_188684787.1">
    <property type="nucleotide sequence ID" value="NZ_BMIS01000007.1"/>
</dbReference>
<proteinExistence type="predicted"/>
<dbReference type="GO" id="GO:0003700">
    <property type="term" value="F:DNA-binding transcription factor activity"/>
    <property type="evidence" value="ECO:0007669"/>
    <property type="project" value="InterPro"/>
</dbReference>
<accession>A0A917EPY9</accession>
<keyword evidence="3" id="KW-1185">Reference proteome</keyword>
<dbReference type="GO" id="GO:0006950">
    <property type="term" value="P:response to stress"/>
    <property type="evidence" value="ECO:0007669"/>
    <property type="project" value="TreeGrafter"/>
</dbReference>
<dbReference type="SUPFAM" id="SSF46785">
    <property type="entry name" value="Winged helix' DNA-binding domain"/>
    <property type="match status" value="1"/>
</dbReference>
<reference evidence="2" key="2">
    <citation type="submission" date="2020-09" db="EMBL/GenBank/DDBJ databases">
        <authorList>
            <person name="Sun Q."/>
            <person name="Zhou Y."/>
        </authorList>
    </citation>
    <scope>NUCLEOTIDE SEQUENCE</scope>
    <source>
        <strain evidence="2">CGMCC 1.15388</strain>
    </source>
</reference>
<gene>
    <name evidence="2" type="ORF">GCM10011401_17510</name>
</gene>
<dbReference type="PANTHER" id="PTHR33164">
    <property type="entry name" value="TRANSCRIPTIONAL REGULATOR, MARR FAMILY"/>
    <property type="match status" value="1"/>
</dbReference>
<reference evidence="2" key="1">
    <citation type="journal article" date="2014" name="Int. J. Syst. Evol. Microbiol.">
        <title>Complete genome sequence of Corynebacterium casei LMG S-19264T (=DSM 44701T), isolated from a smear-ripened cheese.</title>
        <authorList>
            <consortium name="US DOE Joint Genome Institute (JGI-PGF)"/>
            <person name="Walter F."/>
            <person name="Albersmeier A."/>
            <person name="Kalinowski J."/>
            <person name="Ruckert C."/>
        </authorList>
    </citation>
    <scope>NUCLEOTIDE SEQUENCE</scope>
    <source>
        <strain evidence="2">CGMCC 1.15388</strain>
    </source>
</reference>
<dbReference type="InterPro" id="IPR000835">
    <property type="entry name" value="HTH_MarR-typ"/>
</dbReference>
<protein>
    <recommendedName>
        <fullName evidence="1">HTH marR-type domain-containing protein</fullName>
    </recommendedName>
</protein>
<evidence type="ECO:0000313" key="2">
    <source>
        <dbReference type="EMBL" id="GGE70838.1"/>
    </source>
</evidence>
<dbReference type="Pfam" id="PF01047">
    <property type="entry name" value="MarR"/>
    <property type="match status" value="1"/>
</dbReference>
<feature type="domain" description="HTH marR-type" evidence="1">
    <location>
        <begin position="11"/>
        <end position="140"/>
    </location>
</feature>
<dbReference type="InterPro" id="IPR036390">
    <property type="entry name" value="WH_DNA-bd_sf"/>
</dbReference>
<dbReference type="InterPro" id="IPR036388">
    <property type="entry name" value="WH-like_DNA-bd_sf"/>
</dbReference>
<dbReference type="Proteomes" id="UP000633136">
    <property type="component" value="Unassembled WGS sequence"/>
</dbReference>
<dbReference type="InterPro" id="IPR039422">
    <property type="entry name" value="MarR/SlyA-like"/>
</dbReference>